<keyword evidence="1" id="KW-1185">Reference proteome</keyword>
<dbReference type="AlphaFoldDB" id="A0A914XLW8"/>
<accession>A0A914XLW8</accession>
<evidence type="ECO:0000313" key="1">
    <source>
        <dbReference type="Proteomes" id="UP000887566"/>
    </source>
</evidence>
<organism evidence="1 2">
    <name type="scientific">Plectus sambesii</name>
    <dbReference type="NCBI Taxonomy" id="2011161"/>
    <lineage>
        <taxon>Eukaryota</taxon>
        <taxon>Metazoa</taxon>
        <taxon>Ecdysozoa</taxon>
        <taxon>Nematoda</taxon>
        <taxon>Chromadorea</taxon>
        <taxon>Plectida</taxon>
        <taxon>Plectina</taxon>
        <taxon>Plectoidea</taxon>
        <taxon>Plectidae</taxon>
        <taxon>Plectus</taxon>
    </lineage>
</organism>
<proteinExistence type="predicted"/>
<dbReference type="WBParaSite" id="PSAMB.scaffold875size39741.g9321.t1">
    <property type="protein sequence ID" value="PSAMB.scaffold875size39741.g9321.t1"/>
    <property type="gene ID" value="PSAMB.scaffold875size39741.g9321"/>
</dbReference>
<dbReference type="Proteomes" id="UP000887566">
    <property type="component" value="Unplaced"/>
</dbReference>
<sequence length="115" mass="12938">MALGRRQERLQPVGLPAEMFESVNNELISEFEAQAGQYDNISDVYETRKFDPNYKNHFSGHVLYCTGDDNKTPAGTGFYILASLAFIRLYTLNYTGNDGTGNDDFHQTTHVHVNG</sequence>
<evidence type="ECO:0000313" key="2">
    <source>
        <dbReference type="WBParaSite" id="PSAMB.scaffold875size39741.g9321.t1"/>
    </source>
</evidence>
<name>A0A914XLW8_9BILA</name>
<reference evidence="2" key="1">
    <citation type="submission" date="2022-11" db="UniProtKB">
        <authorList>
            <consortium name="WormBaseParasite"/>
        </authorList>
    </citation>
    <scope>IDENTIFICATION</scope>
</reference>
<protein>
    <submittedName>
        <fullName evidence="2">Uncharacterized protein</fullName>
    </submittedName>
</protein>